<dbReference type="InterPro" id="IPR032675">
    <property type="entry name" value="LRR_dom_sf"/>
</dbReference>
<dbReference type="SUPFAM" id="SSF52058">
    <property type="entry name" value="L domain-like"/>
    <property type="match status" value="1"/>
</dbReference>
<keyword evidence="1" id="KW-0433">Leucine-rich repeat</keyword>
<dbReference type="AlphaFoldDB" id="A0A0D3AJT0"/>
<proteinExistence type="predicted"/>
<reference evidence="3" key="2">
    <citation type="submission" date="2015-03" db="UniProtKB">
        <authorList>
            <consortium name="EnsemblPlants"/>
        </authorList>
    </citation>
    <scope>IDENTIFICATION</scope>
</reference>
<dbReference type="Gramene" id="Bo2g016610.1">
    <property type="protein sequence ID" value="Bo2g016610.1"/>
    <property type="gene ID" value="Bo2g016610"/>
</dbReference>
<dbReference type="eggNOG" id="KOG0379">
    <property type="taxonomic scope" value="Eukaryota"/>
</dbReference>
<dbReference type="Gene3D" id="1.10.8.430">
    <property type="entry name" value="Helical domain of apoptotic protease-activating factors"/>
    <property type="match status" value="1"/>
</dbReference>
<keyword evidence="4" id="KW-1185">Reference proteome</keyword>
<dbReference type="FunFam" id="1.10.8.430:FF:000002">
    <property type="entry name" value="Disease resistance protein (TIR-NBS-LRR class)"/>
    <property type="match status" value="1"/>
</dbReference>
<sequence length="812" mass="90774">MPLLRRKQETDEKLCDAMSDVELLKENLSGLELAQEEANSLLDMVHSNNDRLEHDVAFLKAVLNDTVADIHHHPSITTSLRFGVFLNVSDNEADLINKVASDVTAVLGFTPSKDFVDFVGIESQIREIKSKLILQSEQVKIIGIVGPAGIGKTTTARVLYNQLSPGVAQENLSGKKVLVVLDEVDNWWQLEALANKRVYFGSGSIIIIPTEDRKLLKALGLGIDHIQEMNFPTEDEALEIFCHYAFGKKSPDNGFEMLTWEATGLAGNLPLGLRIMGSYLRGMSSEYWINSLPRLRSSLDTEIESTLRFSYEGLSYKDKALFLHIACVFVYCKVDRVKKCLEKSEKLSRNSLWRSLESDSSCGMPMRFLMYLKEILHIIVDGMNSLQFLKVDCPPLCIPEGFNCLPNKLRLIDWLRCPLRIWPSKFSGKFLVELIMQHSNSEKLWEGIQPLQCLNLMDLSYSKYLKEIPDLSKATSLEESYLSDCKSLLELTSSIGNALSLQSSNLTGCLLLKELPSSISRYEPFFDRGDAIINQHLVLSISIGYFGGVQTSTNSQMFLTALLSETGIEELENLELLCLCTGCFSMSGELISHIKTLPECIRSLSGLSKLDVTGCRNLVALPQLPEISSRHQLANMPDKKVPAHFTHRATLTINLTPTPLPSSFRFKSCILQSKGKIYSECDGIEMSANSLMGVSCHVRDFISLNEDPPEAEETTLSELTFVFRVHGKTSKVQGCGVRLLEEVTYCILDGKETEDEGCRGINIEANNENASGEDEEMEDDVEEEACYVRGYKATYYPSLQEEAQGRNSREGE</sequence>
<evidence type="ECO:0000256" key="1">
    <source>
        <dbReference type="ARBA" id="ARBA00022614"/>
    </source>
</evidence>
<dbReference type="GO" id="GO:0006952">
    <property type="term" value="P:defense response"/>
    <property type="evidence" value="ECO:0007669"/>
    <property type="project" value="InterPro"/>
</dbReference>
<dbReference type="PANTHER" id="PTHR11017:SF230">
    <property type="entry name" value="ADP-RIBOSYL CYCLASE_CYCLIC ADP-RIBOSE HYDROLASE"/>
    <property type="match status" value="1"/>
</dbReference>
<dbReference type="HOGENOM" id="CLU_001561_0_1_1"/>
<dbReference type="Gene3D" id="3.40.50.300">
    <property type="entry name" value="P-loop containing nucleotide triphosphate hydrolases"/>
    <property type="match status" value="1"/>
</dbReference>
<dbReference type="GO" id="GO:0043531">
    <property type="term" value="F:ADP binding"/>
    <property type="evidence" value="ECO:0007669"/>
    <property type="project" value="InterPro"/>
</dbReference>
<dbReference type="InterPro" id="IPR044974">
    <property type="entry name" value="Disease_R_plants"/>
</dbReference>
<accession>A0A0D3AJT0</accession>
<evidence type="ECO:0000256" key="2">
    <source>
        <dbReference type="ARBA" id="ARBA00022737"/>
    </source>
</evidence>
<keyword evidence="2" id="KW-0677">Repeat</keyword>
<evidence type="ECO:0000313" key="4">
    <source>
        <dbReference type="Proteomes" id="UP000032141"/>
    </source>
</evidence>
<reference evidence="3 4" key="1">
    <citation type="journal article" date="2014" name="Genome Biol.">
        <title>Transcriptome and methylome profiling reveals relics of genome dominance in the mesopolyploid Brassica oleracea.</title>
        <authorList>
            <person name="Parkin I.A."/>
            <person name="Koh C."/>
            <person name="Tang H."/>
            <person name="Robinson S.J."/>
            <person name="Kagale S."/>
            <person name="Clarke W.E."/>
            <person name="Town C.D."/>
            <person name="Nixon J."/>
            <person name="Krishnakumar V."/>
            <person name="Bidwell S.L."/>
            <person name="Denoeud F."/>
            <person name="Belcram H."/>
            <person name="Links M.G."/>
            <person name="Just J."/>
            <person name="Clarke C."/>
            <person name="Bender T."/>
            <person name="Huebert T."/>
            <person name="Mason A.S."/>
            <person name="Pires J.C."/>
            <person name="Barker G."/>
            <person name="Moore J."/>
            <person name="Walley P.G."/>
            <person name="Manoli S."/>
            <person name="Batley J."/>
            <person name="Edwards D."/>
            <person name="Nelson M.N."/>
            <person name="Wang X."/>
            <person name="Paterson A.H."/>
            <person name="King G."/>
            <person name="Bancroft I."/>
            <person name="Chalhoub B."/>
            <person name="Sharpe A.G."/>
        </authorList>
    </citation>
    <scope>NUCLEOTIDE SEQUENCE</scope>
    <source>
        <strain evidence="3 4">cv. TO1000</strain>
    </source>
</reference>
<dbReference type="Proteomes" id="UP000032141">
    <property type="component" value="Chromosome C2"/>
</dbReference>
<evidence type="ECO:0000313" key="3">
    <source>
        <dbReference type="EnsemblPlants" id="Bo2g016610.1"/>
    </source>
</evidence>
<organism evidence="3 4">
    <name type="scientific">Brassica oleracea var. oleracea</name>
    <dbReference type="NCBI Taxonomy" id="109376"/>
    <lineage>
        <taxon>Eukaryota</taxon>
        <taxon>Viridiplantae</taxon>
        <taxon>Streptophyta</taxon>
        <taxon>Embryophyta</taxon>
        <taxon>Tracheophyta</taxon>
        <taxon>Spermatophyta</taxon>
        <taxon>Magnoliopsida</taxon>
        <taxon>eudicotyledons</taxon>
        <taxon>Gunneridae</taxon>
        <taxon>Pentapetalae</taxon>
        <taxon>rosids</taxon>
        <taxon>malvids</taxon>
        <taxon>Brassicales</taxon>
        <taxon>Brassicaceae</taxon>
        <taxon>Brassiceae</taxon>
        <taxon>Brassica</taxon>
    </lineage>
</organism>
<dbReference type="Pfam" id="PF07725">
    <property type="entry name" value="LRR_3"/>
    <property type="match status" value="1"/>
</dbReference>
<dbReference type="InterPro" id="IPR011713">
    <property type="entry name" value="Leu-rich_rpt_3"/>
</dbReference>
<dbReference type="PRINTS" id="PR00364">
    <property type="entry name" value="DISEASERSIST"/>
</dbReference>
<dbReference type="InterPro" id="IPR042197">
    <property type="entry name" value="Apaf_helical"/>
</dbReference>
<dbReference type="SUPFAM" id="SSF52540">
    <property type="entry name" value="P-loop containing nucleoside triphosphate hydrolases"/>
    <property type="match status" value="1"/>
</dbReference>
<name>A0A0D3AJT0_BRAOL</name>
<evidence type="ECO:0008006" key="5">
    <source>
        <dbReference type="Google" id="ProtNLM"/>
    </source>
</evidence>
<protein>
    <recommendedName>
        <fullName evidence="5">AAA+ ATPase domain-containing protein</fullName>
    </recommendedName>
</protein>
<dbReference type="InterPro" id="IPR027417">
    <property type="entry name" value="P-loop_NTPase"/>
</dbReference>
<dbReference type="EnsemblPlants" id="Bo2g016610.1">
    <property type="protein sequence ID" value="Bo2g016610.1"/>
    <property type="gene ID" value="Bo2g016610"/>
</dbReference>
<dbReference type="PANTHER" id="PTHR11017">
    <property type="entry name" value="LEUCINE-RICH REPEAT-CONTAINING PROTEIN"/>
    <property type="match status" value="1"/>
</dbReference>
<dbReference type="Gene3D" id="3.80.10.10">
    <property type="entry name" value="Ribonuclease Inhibitor"/>
    <property type="match status" value="1"/>
</dbReference>